<gene>
    <name evidence="1" type="ORF">M409DRAFT_26267</name>
</gene>
<name>A0A6A6CBC4_ZASCE</name>
<dbReference type="InterPro" id="IPR036388">
    <property type="entry name" value="WH-like_DNA-bd_sf"/>
</dbReference>
<dbReference type="Gene3D" id="1.10.10.10">
    <property type="entry name" value="Winged helix-like DNA-binding domain superfamily/Winged helix DNA-binding domain"/>
    <property type="match status" value="1"/>
</dbReference>
<evidence type="ECO:0000313" key="2">
    <source>
        <dbReference type="Proteomes" id="UP000799537"/>
    </source>
</evidence>
<dbReference type="EMBL" id="ML993609">
    <property type="protein sequence ID" value="KAF2163222.1"/>
    <property type="molecule type" value="Genomic_DNA"/>
</dbReference>
<dbReference type="SUPFAM" id="SSF46785">
    <property type="entry name" value="Winged helix' DNA-binding domain"/>
    <property type="match status" value="1"/>
</dbReference>
<keyword evidence="2" id="KW-1185">Reference proteome</keyword>
<organism evidence="1 2">
    <name type="scientific">Zasmidium cellare ATCC 36951</name>
    <dbReference type="NCBI Taxonomy" id="1080233"/>
    <lineage>
        <taxon>Eukaryota</taxon>
        <taxon>Fungi</taxon>
        <taxon>Dikarya</taxon>
        <taxon>Ascomycota</taxon>
        <taxon>Pezizomycotina</taxon>
        <taxon>Dothideomycetes</taxon>
        <taxon>Dothideomycetidae</taxon>
        <taxon>Mycosphaerellales</taxon>
        <taxon>Mycosphaerellaceae</taxon>
        <taxon>Zasmidium</taxon>
    </lineage>
</organism>
<protein>
    <submittedName>
        <fullName evidence="1">Uncharacterized protein</fullName>
    </submittedName>
</protein>
<dbReference type="InterPro" id="IPR036390">
    <property type="entry name" value="WH_DNA-bd_sf"/>
</dbReference>
<proteinExistence type="predicted"/>
<dbReference type="OrthoDB" id="2563170at2759"/>
<dbReference type="RefSeq" id="XP_033664111.1">
    <property type="nucleotide sequence ID" value="XM_033808029.1"/>
</dbReference>
<dbReference type="Proteomes" id="UP000799537">
    <property type="component" value="Unassembled WGS sequence"/>
</dbReference>
<dbReference type="InterPro" id="IPR021660">
    <property type="entry name" value="DUF3253"/>
</dbReference>
<reference evidence="1" key="1">
    <citation type="journal article" date="2020" name="Stud. Mycol.">
        <title>101 Dothideomycetes genomes: a test case for predicting lifestyles and emergence of pathogens.</title>
        <authorList>
            <person name="Haridas S."/>
            <person name="Albert R."/>
            <person name="Binder M."/>
            <person name="Bloem J."/>
            <person name="Labutti K."/>
            <person name="Salamov A."/>
            <person name="Andreopoulos B."/>
            <person name="Baker S."/>
            <person name="Barry K."/>
            <person name="Bills G."/>
            <person name="Bluhm B."/>
            <person name="Cannon C."/>
            <person name="Castanera R."/>
            <person name="Culley D."/>
            <person name="Daum C."/>
            <person name="Ezra D."/>
            <person name="Gonzalez J."/>
            <person name="Henrissat B."/>
            <person name="Kuo A."/>
            <person name="Liang C."/>
            <person name="Lipzen A."/>
            <person name="Lutzoni F."/>
            <person name="Magnuson J."/>
            <person name="Mondo S."/>
            <person name="Nolan M."/>
            <person name="Ohm R."/>
            <person name="Pangilinan J."/>
            <person name="Park H.-J."/>
            <person name="Ramirez L."/>
            <person name="Alfaro M."/>
            <person name="Sun H."/>
            <person name="Tritt A."/>
            <person name="Yoshinaga Y."/>
            <person name="Zwiers L.-H."/>
            <person name="Turgeon B."/>
            <person name="Goodwin S."/>
            <person name="Spatafora J."/>
            <person name="Crous P."/>
            <person name="Grigoriev I."/>
        </authorList>
    </citation>
    <scope>NUCLEOTIDE SEQUENCE</scope>
    <source>
        <strain evidence="1">ATCC 36951</strain>
    </source>
</reference>
<dbReference type="AlphaFoldDB" id="A0A6A6CBC4"/>
<sequence>MDARIDRDAQLKALKSQTRLPTQTWYEWFWGIKKSVPSRSTDAATSEALRKAFTQMLDHVEPPDVFKPSEVAQLLSNKELEALGYEKWEDALPGVYELGWELREFGDCEILRKGQLLSDDVQITDIDGPVRFRRKAW</sequence>
<dbReference type="Pfam" id="PF11625">
    <property type="entry name" value="DUF3253"/>
    <property type="match status" value="1"/>
</dbReference>
<evidence type="ECO:0000313" key="1">
    <source>
        <dbReference type="EMBL" id="KAF2163222.1"/>
    </source>
</evidence>
<accession>A0A6A6CBC4</accession>
<dbReference type="GeneID" id="54561301"/>